<dbReference type="InterPro" id="IPR001138">
    <property type="entry name" value="Zn2Cys6_DnaBD"/>
</dbReference>
<evidence type="ECO:0000313" key="10">
    <source>
        <dbReference type="Proteomes" id="UP000297280"/>
    </source>
</evidence>
<keyword evidence="4" id="KW-0238">DNA-binding</keyword>
<dbReference type="EMBL" id="PQXO01000010">
    <property type="protein sequence ID" value="TGO92103.1"/>
    <property type="molecule type" value="Genomic_DNA"/>
</dbReference>
<evidence type="ECO:0000256" key="2">
    <source>
        <dbReference type="ARBA" id="ARBA00022833"/>
    </source>
</evidence>
<protein>
    <recommendedName>
        <fullName evidence="8">Zn(2)-C6 fungal-type domain-containing protein</fullName>
    </recommendedName>
</protein>
<comment type="caution">
    <text evidence="9">The sequence shown here is derived from an EMBL/GenBank/DDBJ whole genome shotgun (WGS) entry which is preliminary data.</text>
</comment>
<evidence type="ECO:0000256" key="6">
    <source>
        <dbReference type="ARBA" id="ARBA00023242"/>
    </source>
</evidence>
<sequence length="523" mass="59865">MPRAKENVPIDRRLGRVRRVKCDEGRPSCQRCASTGRKCDGYAEESSDSPTSSNSDFNDHEASTVLIQSPSSSAMLTSDREREAFHFFVNITAPMMGGFGKESCWSEMIPRAAHHEPSIRHAVIALGDLHHSKERSSWSTSSNNLFSSAEEQFPLLEYNRAIECLVETFAKKERQAMDVCLINCVLFSAFEMMQGNYGHGAAHQESGSKILCEITYDESSQKYYHDSLTTSNYPYLPMPLLEELYLRSDFVYTQMINTYDQSLYNKFKGSQFTAHPPVIFTSLSQARNTLHFFWSRFRTDLDNLNSEPDSPGLNQRFHNWQMETIQFAHKWIFAFQAFILKYSDTFSEADRIGVAILQIQSHSGYMNAHVPRDVRDNQMLWDPFLSVFEKITVLSEEVISNPAFTTTVFQIDMGVIGPLYQVVSACRHPVVRRRAVALMERVPSLQEGIWNAGMTARVARKVMELEEYGIENVREAADIPDSARISDVDPKFEEGRRVTLTYNRSDRARGPLVRNKFTETFEW</sequence>
<evidence type="ECO:0000313" key="9">
    <source>
        <dbReference type="EMBL" id="TGO92103.1"/>
    </source>
</evidence>
<keyword evidence="5" id="KW-0804">Transcription</keyword>
<feature type="domain" description="Zn(2)-C6 fungal-type" evidence="8">
    <location>
        <begin position="16"/>
        <end position="46"/>
    </location>
</feature>
<evidence type="ECO:0000256" key="5">
    <source>
        <dbReference type="ARBA" id="ARBA00023163"/>
    </source>
</evidence>
<dbReference type="GO" id="GO:0008270">
    <property type="term" value="F:zinc ion binding"/>
    <property type="evidence" value="ECO:0007669"/>
    <property type="project" value="InterPro"/>
</dbReference>
<accession>A0A4Z1L6I5</accession>
<dbReference type="Gene3D" id="4.10.240.10">
    <property type="entry name" value="Zn(2)-C6 fungal-type DNA-binding domain"/>
    <property type="match status" value="1"/>
</dbReference>
<keyword evidence="6" id="KW-0539">Nucleus</keyword>
<dbReference type="AlphaFoldDB" id="A0A4Z1L6I5"/>
<dbReference type="Proteomes" id="UP000297280">
    <property type="component" value="Unassembled WGS sequence"/>
</dbReference>
<dbReference type="InterPro" id="IPR036864">
    <property type="entry name" value="Zn2-C6_fun-type_DNA-bd_sf"/>
</dbReference>
<keyword evidence="2" id="KW-0862">Zinc</keyword>
<dbReference type="CDD" id="cd00067">
    <property type="entry name" value="GAL4"/>
    <property type="match status" value="1"/>
</dbReference>
<evidence type="ECO:0000256" key="4">
    <source>
        <dbReference type="ARBA" id="ARBA00023125"/>
    </source>
</evidence>
<reference evidence="9 10" key="1">
    <citation type="submission" date="2017-12" db="EMBL/GenBank/DDBJ databases">
        <title>Comparative genomics of Botrytis spp.</title>
        <authorList>
            <person name="Valero-Jimenez C.A."/>
            <person name="Tapia P."/>
            <person name="Veloso J."/>
            <person name="Silva-Moreno E."/>
            <person name="Staats M."/>
            <person name="Valdes J.H."/>
            <person name="Van Kan J.A.L."/>
        </authorList>
    </citation>
    <scope>NUCLEOTIDE SEQUENCE [LARGE SCALE GENOMIC DNA]</scope>
    <source>
        <strain evidence="9 10">MUCL3349</strain>
    </source>
</reference>
<dbReference type="STRING" id="87229.A0A4Z1L6I5"/>
<keyword evidence="10" id="KW-1185">Reference proteome</keyword>
<evidence type="ECO:0000259" key="8">
    <source>
        <dbReference type="Pfam" id="PF00172"/>
    </source>
</evidence>
<feature type="region of interest" description="Disordered" evidence="7">
    <location>
        <begin position="24"/>
        <end position="58"/>
    </location>
</feature>
<name>A0A4Z1L6I5_9HELO</name>
<keyword evidence="3" id="KW-0805">Transcription regulation</keyword>
<evidence type="ECO:0000256" key="1">
    <source>
        <dbReference type="ARBA" id="ARBA00022723"/>
    </source>
</evidence>
<dbReference type="SUPFAM" id="SSF57701">
    <property type="entry name" value="Zn2/Cys6 DNA-binding domain"/>
    <property type="match status" value="1"/>
</dbReference>
<dbReference type="Pfam" id="PF00172">
    <property type="entry name" value="Zn_clus"/>
    <property type="match status" value="1"/>
</dbReference>
<evidence type="ECO:0000256" key="7">
    <source>
        <dbReference type="SAM" id="MobiDB-lite"/>
    </source>
</evidence>
<dbReference type="InterPro" id="IPR052360">
    <property type="entry name" value="Transcr_Regulatory_Proteins"/>
</dbReference>
<organism evidence="9 10">
    <name type="scientific">Botrytis porri</name>
    <dbReference type="NCBI Taxonomy" id="87229"/>
    <lineage>
        <taxon>Eukaryota</taxon>
        <taxon>Fungi</taxon>
        <taxon>Dikarya</taxon>
        <taxon>Ascomycota</taxon>
        <taxon>Pezizomycotina</taxon>
        <taxon>Leotiomycetes</taxon>
        <taxon>Helotiales</taxon>
        <taxon>Sclerotiniaceae</taxon>
        <taxon>Botrytis</taxon>
    </lineage>
</organism>
<dbReference type="PANTHER" id="PTHR36206">
    <property type="entry name" value="ASPERCRYPTIN BIOSYNTHESIS CLUSTER-SPECIFIC TRANSCRIPTION REGULATOR ATNN-RELATED"/>
    <property type="match status" value="1"/>
</dbReference>
<keyword evidence="1" id="KW-0479">Metal-binding</keyword>
<dbReference type="PANTHER" id="PTHR36206:SF12">
    <property type="entry name" value="ASPERCRYPTIN BIOSYNTHESIS CLUSTER-SPECIFIC TRANSCRIPTION REGULATOR ATNN-RELATED"/>
    <property type="match status" value="1"/>
</dbReference>
<proteinExistence type="predicted"/>
<evidence type="ECO:0000256" key="3">
    <source>
        <dbReference type="ARBA" id="ARBA00023015"/>
    </source>
</evidence>
<gene>
    <name evidence="9" type="ORF">BPOR_0010g00150</name>
</gene>
<dbReference type="GO" id="GO:0003677">
    <property type="term" value="F:DNA binding"/>
    <property type="evidence" value="ECO:0007669"/>
    <property type="project" value="UniProtKB-KW"/>
</dbReference>
<dbReference type="GO" id="GO:0000981">
    <property type="term" value="F:DNA-binding transcription factor activity, RNA polymerase II-specific"/>
    <property type="evidence" value="ECO:0007669"/>
    <property type="project" value="InterPro"/>
</dbReference>